<protein>
    <submittedName>
        <fullName evidence="1">Unannotated protein</fullName>
    </submittedName>
</protein>
<proteinExistence type="predicted"/>
<accession>A0A6J6KYV8</accession>
<organism evidence="1">
    <name type="scientific">freshwater metagenome</name>
    <dbReference type="NCBI Taxonomy" id="449393"/>
    <lineage>
        <taxon>unclassified sequences</taxon>
        <taxon>metagenomes</taxon>
        <taxon>ecological metagenomes</taxon>
    </lineage>
</organism>
<name>A0A6J6KYV8_9ZZZZ</name>
<dbReference type="AlphaFoldDB" id="A0A6J6KYV8"/>
<dbReference type="EMBL" id="CAEZWB010000154">
    <property type="protein sequence ID" value="CAB4654950.1"/>
    <property type="molecule type" value="Genomic_DNA"/>
</dbReference>
<evidence type="ECO:0000313" key="1">
    <source>
        <dbReference type="EMBL" id="CAB4654950.1"/>
    </source>
</evidence>
<reference evidence="1" key="1">
    <citation type="submission" date="2020-05" db="EMBL/GenBank/DDBJ databases">
        <authorList>
            <person name="Chiriac C."/>
            <person name="Salcher M."/>
            <person name="Ghai R."/>
            <person name="Kavagutti S V."/>
        </authorList>
    </citation>
    <scope>NUCLEOTIDE SEQUENCE</scope>
</reference>
<gene>
    <name evidence="1" type="ORF">UFOPK2166_01037</name>
</gene>
<sequence length="64" mass="7138">MFANSISNGYVPKWIHQIEFYADKKRKCQTDCKVWNGCQTEEEVADVAVGAGVGAVCEQDAKRN</sequence>